<protein>
    <recommendedName>
        <fullName evidence="5">Integral membrane protein (Intg_mem_TP0381)</fullName>
    </recommendedName>
</protein>
<keyword evidence="2" id="KW-1133">Transmembrane helix</keyword>
<feature type="transmembrane region" description="Helical" evidence="2">
    <location>
        <begin position="70"/>
        <end position="89"/>
    </location>
</feature>
<feature type="transmembrane region" description="Helical" evidence="2">
    <location>
        <begin position="166"/>
        <end position="187"/>
    </location>
</feature>
<dbReference type="KEGG" id="mfp:MBIO_0301"/>
<evidence type="ECO:0008006" key="5">
    <source>
        <dbReference type="Google" id="ProtNLM"/>
    </source>
</evidence>
<dbReference type="Proteomes" id="UP000006810">
    <property type="component" value="Chromosome"/>
</dbReference>
<accession>C4XEJ4</accession>
<feature type="transmembrane region" description="Helical" evidence="2">
    <location>
        <begin position="199"/>
        <end position="219"/>
    </location>
</feature>
<feature type="transmembrane region" description="Helical" evidence="2">
    <location>
        <begin position="257"/>
        <end position="277"/>
    </location>
</feature>
<feature type="transmembrane region" description="Helical" evidence="2">
    <location>
        <begin position="128"/>
        <end position="146"/>
    </location>
</feature>
<reference evidence="3 4" key="1">
    <citation type="journal article" date="2009" name="Curr. Microbiol.">
        <title>Molecular cloning and expression of a novel cholinephosphotransferase involved in glycoglycerophospholipid biosynthesis of Mycoplasma fermentans.</title>
        <authorList>
            <person name="Ishida N."/>
            <person name="Irikura D."/>
            <person name="Matsuda K."/>
            <person name="Sato S."/>
            <person name="Asano K."/>
        </authorList>
    </citation>
    <scope>NUCLEOTIDE SEQUENCE [LARGE SCALE GENOMIC DNA]</scope>
    <source>
        <strain evidence="4">ATCC 19989 / NBRC 14854 / NCTC 10117 / PG18</strain>
    </source>
</reference>
<sequence length="346" mass="41303">MMHKTVDHHHPKGFFSYSGNHLNFTGFSQAFFYIIAFLSITCLLLIWLFHRQIKQKYLVKIKLFYLQKRTFWLLFGLIILLGMVIHIIILAADKFHRAWEYLPFHFCRILMLLIALSLIFNKLHYVKYYGFLAIISGLLALVKVDFNFTQEEGKDIIFPIGIDNWYYWDYLFAHVFVLLMPAVMYALSNNKIRFKDSIFTVIFFSTLSLTMFLINWITYTYSKKLTWKTMNYFYLGPNEYNGFRDFMGPLSKWPYSLFTYIFLGILAVIISTIFYCFQDKIHLAKVENKRVLKWIKSENWKIYRSSFNTRNQKNDELNSSSKDLENCQDNNDSIENNKENISQTVD</sequence>
<gene>
    <name evidence="3" type="ordered locus">MBIO_0301</name>
</gene>
<dbReference type="EMBL" id="AP009608">
    <property type="protein sequence ID" value="BAH69566.1"/>
    <property type="molecule type" value="Genomic_DNA"/>
</dbReference>
<name>C4XEJ4_MYCFP</name>
<organism evidence="3 4">
    <name type="scientific">Mycoplasmopsis fermentans (strain ATCC 19989 / NBRC 14854 / NCTC 10117 / PG18)</name>
    <name type="common">Mycoplasma fermentans</name>
    <dbReference type="NCBI Taxonomy" id="496833"/>
    <lineage>
        <taxon>Bacteria</taxon>
        <taxon>Bacillati</taxon>
        <taxon>Mycoplasmatota</taxon>
        <taxon>Mycoplasmoidales</taxon>
        <taxon>Metamycoplasmataceae</taxon>
        <taxon>Mycoplasmopsis</taxon>
    </lineage>
</organism>
<dbReference type="Pfam" id="PF14808">
    <property type="entry name" value="TMEM164"/>
    <property type="match status" value="1"/>
</dbReference>
<keyword evidence="4" id="KW-1185">Reference proteome</keyword>
<evidence type="ECO:0000256" key="2">
    <source>
        <dbReference type="SAM" id="Phobius"/>
    </source>
</evidence>
<proteinExistence type="predicted"/>
<feature type="region of interest" description="Disordered" evidence="1">
    <location>
        <begin position="313"/>
        <end position="346"/>
    </location>
</feature>
<feature type="transmembrane region" description="Helical" evidence="2">
    <location>
        <begin position="101"/>
        <end position="121"/>
    </location>
</feature>
<dbReference type="AlphaFoldDB" id="C4XEJ4"/>
<evidence type="ECO:0000313" key="3">
    <source>
        <dbReference type="EMBL" id="BAH69566.1"/>
    </source>
</evidence>
<dbReference type="HOGENOM" id="CLU_079330_0_0_14"/>
<evidence type="ECO:0000313" key="4">
    <source>
        <dbReference type="Proteomes" id="UP000006810"/>
    </source>
</evidence>
<keyword evidence="2" id="KW-0812">Transmembrane</keyword>
<feature type="transmembrane region" description="Helical" evidence="2">
    <location>
        <begin position="30"/>
        <end position="49"/>
    </location>
</feature>
<keyword evidence="2" id="KW-0472">Membrane</keyword>
<dbReference type="PATRIC" id="fig|496833.3.peg.728"/>
<evidence type="ECO:0000256" key="1">
    <source>
        <dbReference type="SAM" id="MobiDB-lite"/>
    </source>
</evidence>
<dbReference type="eggNOG" id="ENOG5031YJZ">
    <property type="taxonomic scope" value="Bacteria"/>
</dbReference>